<dbReference type="GO" id="GO:0070025">
    <property type="term" value="F:carbon monoxide binding"/>
    <property type="evidence" value="ECO:0007669"/>
    <property type="project" value="TreeGrafter"/>
</dbReference>
<comment type="similarity">
    <text evidence="1 4">Belongs to the HypD family.</text>
</comment>
<dbReference type="GO" id="GO:0051604">
    <property type="term" value="P:protein maturation"/>
    <property type="evidence" value="ECO:0007669"/>
    <property type="project" value="TreeGrafter"/>
</dbReference>
<keyword evidence="3" id="KW-0408">Iron</keyword>
<dbReference type="Proteomes" id="UP000000639">
    <property type="component" value="Chromosome"/>
</dbReference>
<dbReference type="PANTHER" id="PTHR30149">
    <property type="entry name" value="HYDROGENASE PROTEIN ASSEMBLY PROTEIN HYPD"/>
    <property type="match status" value="1"/>
</dbReference>
<dbReference type="RefSeq" id="WP_011769602.1">
    <property type="nucleotide sequence ID" value="NC_008709.1"/>
</dbReference>
<proteinExistence type="inferred from homology"/>
<evidence type="ECO:0000313" key="6">
    <source>
        <dbReference type="Proteomes" id="UP000000639"/>
    </source>
</evidence>
<dbReference type="InterPro" id="IPR002780">
    <property type="entry name" value="Hyd_form_HypD"/>
</dbReference>
<evidence type="ECO:0000313" key="5">
    <source>
        <dbReference type="EMBL" id="ABM03039.1"/>
    </source>
</evidence>
<evidence type="ECO:0000256" key="1">
    <source>
        <dbReference type="ARBA" id="ARBA00007888"/>
    </source>
</evidence>
<keyword evidence="6" id="KW-1185">Reference proteome</keyword>
<dbReference type="HOGENOM" id="CLU_048562_1_0_6"/>
<dbReference type="AlphaFoldDB" id="A1SU74"/>
<dbReference type="eggNOG" id="COG0409">
    <property type="taxonomic scope" value="Bacteria"/>
</dbReference>
<dbReference type="EMBL" id="CP000510">
    <property type="protein sequence ID" value="ABM03039.1"/>
    <property type="molecule type" value="Genomic_DNA"/>
</dbReference>
<evidence type="ECO:0000256" key="4">
    <source>
        <dbReference type="PIRNR" id="PIRNR005622"/>
    </source>
</evidence>
<name>A1SU74_PSYIN</name>
<organism evidence="5 6">
    <name type="scientific">Psychromonas ingrahamii (strain DSM 17664 / CCUG 51855 / 37)</name>
    <dbReference type="NCBI Taxonomy" id="357804"/>
    <lineage>
        <taxon>Bacteria</taxon>
        <taxon>Pseudomonadati</taxon>
        <taxon>Pseudomonadota</taxon>
        <taxon>Gammaproteobacteria</taxon>
        <taxon>Alteromonadales</taxon>
        <taxon>Psychromonadaceae</taxon>
        <taxon>Psychromonas</taxon>
    </lineage>
</organism>
<dbReference type="GO" id="GO:0051539">
    <property type="term" value="F:4 iron, 4 sulfur cluster binding"/>
    <property type="evidence" value="ECO:0007669"/>
    <property type="project" value="TreeGrafter"/>
</dbReference>
<dbReference type="GO" id="GO:0005506">
    <property type="term" value="F:iron ion binding"/>
    <property type="evidence" value="ECO:0007669"/>
    <property type="project" value="TreeGrafter"/>
</dbReference>
<reference evidence="5 6" key="1">
    <citation type="submission" date="2007-01" db="EMBL/GenBank/DDBJ databases">
        <title>Complete sequence of Psychromonas ingrahamii 37.</title>
        <authorList>
            <consortium name="US DOE Joint Genome Institute"/>
            <person name="Copeland A."/>
            <person name="Lucas S."/>
            <person name="Lapidus A."/>
            <person name="Barry K."/>
            <person name="Detter J.C."/>
            <person name="Glavina del Rio T."/>
            <person name="Hammon N."/>
            <person name="Israni S."/>
            <person name="Dalin E."/>
            <person name="Tice H."/>
            <person name="Pitluck S."/>
            <person name="Thompson L.S."/>
            <person name="Brettin T."/>
            <person name="Bruce D."/>
            <person name="Han C."/>
            <person name="Tapia R."/>
            <person name="Schmutz J."/>
            <person name="Larimer F."/>
            <person name="Land M."/>
            <person name="Hauser L."/>
            <person name="Kyrpides N."/>
            <person name="Ivanova N."/>
            <person name="Staley J."/>
            <person name="Richardson P."/>
        </authorList>
    </citation>
    <scope>NUCLEOTIDE SEQUENCE [LARGE SCALE GENOMIC DNA]</scope>
    <source>
        <strain evidence="5 6">37</strain>
    </source>
</reference>
<dbReference type="Gene3D" id="6.10.20.100">
    <property type="match status" value="1"/>
</dbReference>
<keyword evidence="2" id="KW-0479">Metal-binding</keyword>
<accession>A1SU74</accession>
<evidence type="ECO:0000256" key="3">
    <source>
        <dbReference type="ARBA" id="ARBA00023004"/>
    </source>
</evidence>
<dbReference type="STRING" id="357804.Ping_1207"/>
<protein>
    <recommendedName>
        <fullName evidence="4">Hydrogenase maturation factor</fullName>
    </recommendedName>
</protein>
<dbReference type="InterPro" id="IPR042244">
    <property type="entry name" value="HypD_2_sf"/>
</dbReference>
<dbReference type="Pfam" id="PF01924">
    <property type="entry name" value="HypD"/>
    <property type="match status" value="1"/>
</dbReference>
<dbReference type="NCBIfam" id="TIGR00075">
    <property type="entry name" value="hypD"/>
    <property type="match status" value="1"/>
</dbReference>
<dbReference type="InterPro" id="IPR042243">
    <property type="entry name" value="HypD_1"/>
</dbReference>
<sequence>MTISKKFNPDAFKDREIVNKLAQEIKLIAAQMAPLKIMHICGGHENAIVRYAIRQFLPAHIKVIAGPGCPVCVCPVESIDEAITLALLPKVTLLTFGDILRVPATNSSLEEARVNGGSVKVVYSPLDAIKFAQDSPQQTFVFFSVGFETTAAGIAGLIHSGVPKNLFFLIANRYMPPVLKLLMEVHDDSLQGFLLAGHATAITGLGVYDFMRDEFKLPCATAGFEPVDILLAIRELLTLIKNDQHQVINCYSRVIKNEGNLKAQQCLKEVFDLIPGVWRGIDKVEDSAYVLKDKYAFLDARKQLACKPPYSPQAHHPSCLCHRVMLGEVEPQDCKLFKKACTPSKPFGPCMVSPEGTCHVRYSYSEIKIDSL</sequence>
<dbReference type="Gene3D" id="3.40.50.11750">
    <property type="entry name" value="HypD, alpha/beta domain 1"/>
    <property type="match status" value="2"/>
</dbReference>
<dbReference type="PANTHER" id="PTHR30149:SF0">
    <property type="entry name" value="HYDROGENASE MATURATION FACTOR HYPD"/>
    <property type="match status" value="1"/>
</dbReference>
<gene>
    <name evidence="5" type="ordered locus">Ping_1207</name>
</gene>
<dbReference type="PIRSF" id="PIRSF005622">
    <property type="entry name" value="Hydrgn_mat_hypD"/>
    <property type="match status" value="1"/>
</dbReference>
<dbReference type="KEGG" id="pin:Ping_1207"/>
<evidence type="ECO:0000256" key="2">
    <source>
        <dbReference type="ARBA" id="ARBA00022723"/>
    </source>
</evidence>